<protein>
    <submittedName>
        <fullName evidence="1">Uncharacterized protein</fullName>
    </submittedName>
</protein>
<keyword evidence="2" id="KW-1185">Reference proteome</keyword>
<dbReference type="Proteomes" id="UP000830768">
    <property type="component" value="Chromosome 12"/>
</dbReference>
<dbReference type="EMBL" id="CP090040">
    <property type="protein sequence ID" value="UPL03116.1"/>
    <property type="molecule type" value="Genomic_DNA"/>
</dbReference>
<name>A0ACD3ZPG3_FUSSC</name>
<gene>
    <name evidence="1" type="ORF">LCI18_014050</name>
</gene>
<accession>A0ACD3ZPG3</accession>
<proteinExistence type="predicted"/>
<evidence type="ECO:0000313" key="1">
    <source>
        <dbReference type="EMBL" id="UPL03116.1"/>
    </source>
</evidence>
<evidence type="ECO:0000313" key="2">
    <source>
        <dbReference type="Proteomes" id="UP000830768"/>
    </source>
</evidence>
<reference evidence="1" key="1">
    <citation type="submission" date="2021-11" db="EMBL/GenBank/DDBJ databases">
        <title>Fusarium solani-melongenae Genome sequencing and assembly.</title>
        <authorList>
            <person name="Xie S."/>
            <person name="Huang L."/>
            <person name="Zhang X."/>
        </authorList>
    </citation>
    <scope>NUCLEOTIDE SEQUENCE</scope>
    <source>
        <strain evidence="1">CRI 24-3</strain>
    </source>
</reference>
<organism evidence="1 2">
    <name type="scientific">Fusarium solani subsp. cucurbitae</name>
    <name type="common">Neocosmosporum cucurbitae</name>
    <dbReference type="NCBI Taxonomy" id="2747967"/>
    <lineage>
        <taxon>Eukaryota</taxon>
        <taxon>Fungi</taxon>
        <taxon>Dikarya</taxon>
        <taxon>Ascomycota</taxon>
        <taxon>Pezizomycotina</taxon>
        <taxon>Sordariomycetes</taxon>
        <taxon>Hypocreomycetidae</taxon>
        <taxon>Hypocreales</taxon>
        <taxon>Nectriaceae</taxon>
        <taxon>Fusarium</taxon>
        <taxon>Fusarium solani species complex</taxon>
    </lineage>
</organism>
<sequence>MSTRLAAITYLSPESRAFLNTPQATLLDWDFFRLFLCGSGPYRATQAQLILTLTVDLAQALEEELRSHYGTLTSGMAEVRSILQSWHELCRERLRAGDTNVKALVSTACMLAHIDGVEARWSKPESDRMLREAAKKGATECIELLQDMVGENSDMSEADPSLDDTW</sequence>